<dbReference type="STRING" id="1550231.SAMN05660662_2904"/>
<organism evidence="1 2">
    <name type="scientific">Blastococcus aurantiacus</name>
    <dbReference type="NCBI Taxonomy" id="1550231"/>
    <lineage>
        <taxon>Bacteria</taxon>
        <taxon>Bacillati</taxon>
        <taxon>Actinomycetota</taxon>
        <taxon>Actinomycetes</taxon>
        <taxon>Geodermatophilales</taxon>
        <taxon>Geodermatophilaceae</taxon>
        <taxon>Blastococcus</taxon>
    </lineage>
</organism>
<accession>A0A1G7MUR7</accession>
<keyword evidence="2" id="KW-1185">Reference proteome</keyword>
<gene>
    <name evidence="1" type="ORF">SAMN05660662_2904</name>
</gene>
<evidence type="ECO:0000313" key="2">
    <source>
        <dbReference type="Proteomes" id="UP000199406"/>
    </source>
</evidence>
<dbReference type="Proteomes" id="UP000199406">
    <property type="component" value="Unassembled WGS sequence"/>
</dbReference>
<reference evidence="2" key="1">
    <citation type="submission" date="2016-10" db="EMBL/GenBank/DDBJ databases">
        <authorList>
            <person name="Varghese N."/>
            <person name="Submissions S."/>
        </authorList>
    </citation>
    <scope>NUCLEOTIDE SEQUENCE [LARGE SCALE GENOMIC DNA]</scope>
    <source>
        <strain evidence="2">DSM 44268</strain>
    </source>
</reference>
<evidence type="ECO:0000313" key="1">
    <source>
        <dbReference type="EMBL" id="SDF64790.1"/>
    </source>
</evidence>
<dbReference type="AlphaFoldDB" id="A0A1G7MUR7"/>
<sequence length="72" mass="8066">MTQTASTPLALRWEYRHVSVPKSLPRRSAGRARSGAGRPAPWHLHWFRSAGADPFSSATLYRCRCGQVRPGF</sequence>
<proteinExistence type="predicted"/>
<protein>
    <submittedName>
        <fullName evidence="1">Uncharacterized protein</fullName>
    </submittedName>
</protein>
<dbReference type="EMBL" id="FNBT01000005">
    <property type="protein sequence ID" value="SDF64790.1"/>
    <property type="molecule type" value="Genomic_DNA"/>
</dbReference>
<name>A0A1G7MUR7_9ACTN</name>